<accession>A0ABU9WZT6</accession>
<keyword evidence="2" id="KW-1185">Reference proteome</keyword>
<evidence type="ECO:0000313" key="2">
    <source>
        <dbReference type="Proteomes" id="UP001422074"/>
    </source>
</evidence>
<protein>
    <submittedName>
        <fullName evidence="1">Helix-turn-helix domain-containing protein</fullName>
    </submittedName>
</protein>
<sequence length="199" mass="21354">MGSHGDEQDWDAAAASGHEYEGEPVEALLGVWHGASPAAREAFLAAAAHHADDRLDPGTWGEAPTEEAESSAALSQLSRDFNRREEALQSALTVTQAAKLIGISVQSLRERVEAGDLLGLKAGREWRLPPWQFSAETEKGYLPGLRRVRSEFPAGLVSLCLWAVRPNPDLGGSTPSQQLEAGHVEPVVRAARSITSAAW</sequence>
<proteinExistence type="predicted"/>
<reference evidence="1 2" key="1">
    <citation type="submission" date="2024-05" db="EMBL/GenBank/DDBJ databases">
        <title>Sinomonas sp. nov., isolated from a waste landfill.</title>
        <authorList>
            <person name="Zhao Y."/>
        </authorList>
    </citation>
    <scope>NUCLEOTIDE SEQUENCE [LARGE SCALE GENOMIC DNA]</scope>
    <source>
        <strain evidence="1 2">CCTCC AB2014300</strain>
    </source>
</reference>
<evidence type="ECO:0000313" key="1">
    <source>
        <dbReference type="EMBL" id="MEN2743353.1"/>
    </source>
</evidence>
<comment type="caution">
    <text evidence="1">The sequence shown here is derived from an EMBL/GenBank/DDBJ whole genome shotgun (WGS) entry which is preliminary data.</text>
</comment>
<name>A0ABU9WZT6_9MICC</name>
<gene>
    <name evidence="1" type="ORF">ABCQ75_02215</name>
</gene>
<dbReference type="RefSeq" id="WP_345882846.1">
    <property type="nucleotide sequence ID" value="NZ_JBDFRB010000001.1"/>
</dbReference>
<dbReference type="Proteomes" id="UP001422074">
    <property type="component" value="Unassembled WGS sequence"/>
</dbReference>
<dbReference type="EMBL" id="JBDFRB010000001">
    <property type="protein sequence ID" value="MEN2743353.1"/>
    <property type="molecule type" value="Genomic_DNA"/>
</dbReference>
<organism evidence="1 2">
    <name type="scientific">Sinomonas halotolerans</name>
    <dbReference type="NCBI Taxonomy" id="1644133"/>
    <lineage>
        <taxon>Bacteria</taxon>
        <taxon>Bacillati</taxon>
        <taxon>Actinomycetota</taxon>
        <taxon>Actinomycetes</taxon>
        <taxon>Micrococcales</taxon>
        <taxon>Micrococcaceae</taxon>
        <taxon>Sinomonas</taxon>
    </lineage>
</organism>